<dbReference type="Proteomes" id="UP001295740">
    <property type="component" value="Unassembled WGS sequence"/>
</dbReference>
<feature type="chain" id="PRO_5042574097" evidence="1">
    <location>
        <begin position="30"/>
        <end position="190"/>
    </location>
</feature>
<feature type="signal peptide" evidence="1">
    <location>
        <begin position="1"/>
        <end position="29"/>
    </location>
</feature>
<sequence>MYWLGGADVPSLVSWLLVGASLLISQTKAEQHPGGEALSKRATPEWKIFLYTHEDCDKKFVPDKIVDSNGTVVETKPGNDGYGCKKWYGNGLNKISKFRFYSYEWEVCVLSFYKDKKCEEISSRDYQTTDIKDHPSECFGWDVSDWKYYRVKCYGMGQNDGVISPQPSPAADGSWSRILDAASEGKEYAD</sequence>
<comment type="caution">
    <text evidence="2">The sequence shown here is derived from an EMBL/GenBank/DDBJ whole genome shotgun (WGS) entry which is preliminary data.</text>
</comment>
<evidence type="ECO:0000313" key="3">
    <source>
        <dbReference type="Proteomes" id="UP001295740"/>
    </source>
</evidence>
<proteinExistence type="predicted"/>
<reference evidence="2" key="1">
    <citation type="submission" date="2023-10" db="EMBL/GenBank/DDBJ databases">
        <authorList>
            <person name="Hackl T."/>
        </authorList>
    </citation>
    <scope>NUCLEOTIDE SEQUENCE</scope>
</reference>
<evidence type="ECO:0000313" key="2">
    <source>
        <dbReference type="EMBL" id="CAJ2500430.1"/>
    </source>
</evidence>
<protein>
    <submittedName>
        <fullName evidence="2">Uu.00g032830.m01.CDS01</fullName>
    </submittedName>
</protein>
<dbReference type="EMBL" id="CAUWAG010000003">
    <property type="protein sequence ID" value="CAJ2500430.1"/>
    <property type="molecule type" value="Genomic_DNA"/>
</dbReference>
<gene>
    <name evidence="2" type="ORF">KHLLAP_LOCUS898</name>
</gene>
<name>A0AAI8YD67_9PEZI</name>
<keyword evidence="3" id="KW-1185">Reference proteome</keyword>
<dbReference type="AlphaFoldDB" id="A0AAI8YD67"/>
<organism evidence="2 3">
    <name type="scientific">Anthostomella pinea</name>
    <dbReference type="NCBI Taxonomy" id="933095"/>
    <lineage>
        <taxon>Eukaryota</taxon>
        <taxon>Fungi</taxon>
        <taxon>Dikarya</taxon>
        <taxon>Ascomycota</taxon>
        <taxon>Pezizomycotina</taxon>
        <taxon>Sordariomycetes</taxon>
        <taxon>Xylariomycetidae</taxon>
        <taxon>Xylariales</taxon>
        <taxon>Xylariaceae</taxon>
        <taxon>Anthostomella</taxon>
    </lineage>
</organism>
<keyword evidence="1" id="KW-0732">Signal</keyword>
<accession>A0AAI8YD67</accession>
<evidence type="ECO:0000256" key="1">
    <source>
        <dbReference type="SAM" id="SignalP"/>
    </source>
</evidence>